<dbReference type="PANTHER" id="PTHR33164">
    <property type="entry name" value="TRANSCRIPTIONAL REGULATOR, MARR FAMILY"/>
    <property type="match status" value="1"/>
</dbReference>
<dbReference type="InterPro" id="IPR036388">
    <property type="entry name" value="WH-like_DNA-bd_sf"/>
</dbReference>
<sequence>MAEIRIAWPDPEGQEIVERLFAADAALRAHFEQVTAAVGLTVPQAHTLIQLQEPQRMGTMAGHLHCEPSHVTAIADSLEAGGLLRREPDPDDRRAKRLVLTEAGQELRGRLLKLLFEGAPIISTLDAEQRAGLLAMLRMAQSGDGHRALRRFPAARGDDSCPPVPS</sequence>
<keyword evidence="3" id="KW-1185">Reference proteome</keyword>
<dbReference type="SMART" id="SM00347">
    <property type="entry name" value="HTH_MARR"/>
    <property type="match status" value="1"/>
</dbReference>
<dbReference type="RefSeq" id="WP_175605548.1">
    <property type="nucleotide sequence ID" value="NZ_JABWGO010000014.1"/>
</dbReference>
<dbReference type="GO" id="GO:0006950">
    <property type="term" value="P:response to stress"/>
    <property type="evidence" value="ECO:0007669"/>
    <property type="project" value="TreeGrafter"/>
</dbReference>
<protein>
    <submittedName>
        <fullName evidence="2">MarR family transcriptional regulator</fullName>
    </submittedName>
</protein>
<evidence type="ECO:0000313" key="2">
    <source>
        <dbReference type="EMBL" id="NUW46088.1"/>
    </source>
</evidence>
<dbReference type="AlphaFoldDB" id="A0A7Y6IYB4"/>
<dbReference type="SUPFAM" id="SSF46785">
    <property type="entry name" value="Winged helix' DNA-binding domain"/>
    <property type="match status" value="1"/>
</dbReference>
<dbReference type="PRINTS" id="PR00598">
    <property type="entry name" value="HTHMARR"/>
</dbReference>
<dbReference type="GO" id="GO:0003700">
    <property type="term" value="F:DNA-binding transcription factor activity"/>
    <property type="evidence" value="ECO:0007669"/>
    <property type="project" value="InterPro"/>
</dbReference>
<dbReference type="Pfam" id="PF01047">
    <property type="entry name" value="MarR"/>
    <property type="match status" value="1"/>
</dbReference>
<dbReference type="Gene3D" id="1.10.10.10">
    <property type="entry name" value="Winged helix-like DNA-binding domain superfamily/Winged helix DNA-binding domain"/>
    <property type="match status" value="1"/>
</dbReference>
<dbReference type="Proteomes" id="UP000546126">
    <property type="component" value="Unassembled WGS sequence"/>
</dbReference>
<evidence type="ECO:0000313" key="3">
    <source>
        <dbReference type="Proteomes" id="UP000546126"/>
    </source>
</evidence>
<name>A0A7Y6IYB4_9ACTN</name>
<dbReference type="EMBL" id="JABWGO010000014">
    <property type="protein sequence ID" value="NUW46088.1"/>
    <property type="molecule type" value="Genomic_DNA"/>
</dbReference>
<dbReference type="InterPro" id="IPR000835">
    <property type="entry name" value="HTH_MarR-typ"/>
</dbReference>
<gene>
    <name evidence="2" type="ORF">HT134_39140</name>
</gene>
<accession>A0A7Y6IYB4</accession>
<proteinExistence type="predicted"/>
<dbReference type="InterPro" id="IPR039422">
    <property type="entry name" value="MarR/SlyA-like"/>
</dbReference>
<feature type="domain" description="HTH marR-type" evidence="1">
    <location>
        <begin position="13"/>
        <end position="142"/>
    </location>
</feature>
<dbReference type="InterPro" id="IPR036390">
    <property type="entry name" value="WH_DNA-bd_sf"/>
</dbReference>
<reference evidence="2 3" key="1">
    <citation type="submission" date="2020-06" db="EMBL/GenBank/DDBJ databases">
        <authorList>
            <person name="Chanama M."/>
        </authorList>
    </citation>
    <scope>NUCLEOTIDE SEQUENCE [LARGE SCALE GENOMIC DNA]</scope>
    <source>
        <strain evidence="2 3">TBRC6557</strain>
    </source>
</reference>
<dbReference type="PROSITE" id="PS50995">
    <property type="entry name" value="HTH_MARR_2"/>
    <property type="match status" value="1"/>
</dbReference>
<comment type="caution">
    <text evidence="2">The sequence shown here is derived from an EMBL/GenBank/DDBJ whole genome shotgun (WGS) entry which is preliminary data.</text>
</comment>
<dbReference type="PANTHER" id="PTHR33164:SF43">
    <property type="entry name" value="HTH-TYPE TRANSCRIPTIONAL REPRESSOR YETL"/>
    <property type="match status" value="1"/>
</dbReference>
<organism evidence="2 3">
    <name type="scientific">Nonomuraea rhodomycinica</name>
    <dbReference type="NCBI Taxonomy" id="1712872"/>
    <lineage>
        <taxon>Bacteria</taxon>
        <taxon>Bacillati</taxon>
        <taxon>Actinomycetota</taxon>
        <taxon>Actinomycetes</taxon>
        <taxon>Streptosporangiales</taxon>
        <taxon>Streptosporangiaceae</taxon>
        <taxon>Nonomuraea</taxon>
    </lineage>
</organism>
<evidence type="ECO:0000259" key="1">
    <source>
        <dbReference type="PROSITE" id="PS50995"/>
    </source>
</evidence>